<protein>
    <submittedName>
        <fullName evidence="4">Uncharacterized protein</fullName>
    </submittedName>
</protein>
<feature type="region of interest" description="Disordered" evidence="1">
    <location>
        <begin position="1637"/>
        <end position="1661"/>
    </location>
</feature>
<dbReference type="GO" id="GO:0005634">
    <property type="term" value="C:nucleus"/>
    <property type="evidence" value="ECO:0007669"/>
    <property type="project" value="InterPro"/>
</dbReference>
<dbReference type="PANTHER" id="PTHR10684">
    <property type="entry name" value="NUCLEAR RECEPTOR COACTIVATOR"/>
    <property type="match status" value="1"/>
</dbReference>
<feature type="compositionally biased region" description="Low complexity" evidence="1">
    <location>
        <begin position="934"/>
        <end position="946"/>
    </location>
</feature>
<feature type="region of interest" description="Disordered" evidence="1">
    <location>
        <begin position="1039"/>
        <end position="1082"/>
    </location>
</feature>
<dbReference type="SUPFAM" id="SSF55785">
    <property type="entry name" value="PYP-like sensor domain (PAS domain)"/>
    <property type="match status" value="2"/>
</dbReference>
<feature type="region of interest" description="Disordered" evidence="1">
    <location>
        <begin position="934"/>
        <end position="978"/>
    </location>
</feature>
<dbReference type="CDD" id="cd11439">
    <property type="entry name" value="bHLH-PAS_SRC"/>
    <property type="match status" value="1"/>
</dbReference>
<reference evidence="4" key="1">
    <citation type="submission" date="2020-11" db="EMBL/GenBank/DDBJ databases">
        <authorList>
            <person name="Tran Van P."/>
        </authorList>
    </citation>
    <scope>NUCLEOTIDE SEQUENCE</scope>
</reference>
<feature type="region of interest" description="Disordered" evidence="1">
    <location>
        <begin position="1167"/>
        <end position="1265"/>
    </location>
</feature>
<dbReference type="InterPro" id="IPR000014">
    <property type="entry name" value="PAS"/>
</dbReference>
<feature type="region of interest" description="Disordered" evidence="1">
    <location>
        <begin position="849"/>
        <end position="902"/>
    </location>
</feature>
<evidence type="ECO:0000259" key="3">
    <source>
        <dbReference type="PROSITE" id="PS50888"/>
    </source>
</evidence>
<feature type="compositionally biased region" description="Polar residues" evidence="1">
    <location>
        <begin position="1039"/>
        <end position="1051"/>
    </location>
</feature>
<dbReference type="InterPro" id="IPR056193">
    <property type="entry name" value="bHLH_NCOA1-3"/>
</dbReference>
<dbReference type="FunFam" id="3.30.450.20:FF:000144">
    <property type="entry name" value="Nuclear receptor coactivator 2"/>
    <property type="match status" value="1"/>
</dbReference>
<feature type="compositionally biased region" description="Polar residues" evidence="1">
    <location>
        <begin position="851"/>
        <end position="864"/>
    </location>
</feature>
<proteinExistence type="predicted"/>
<accession>A0A7R9E5L6</accession>
<dbReference type="CDD" id="cd00130">
    <property type="entry name" value="PAS"/>
    <property type="match status" value="1"/>
</dbReference>
<feature type="compositionally biased region" description="Low complexity" evidence="1">
    <location>
        <begin position="1507"/>
        <end position="1520"/>
    </location>
</feature>
<feature type="compositionally biased region" description="Low complexity" evidence="1">
    <location>
        <begin position="1323"/>
        <end position="1341"/>
    </location>
</feature>
<dbReference type="InterPro" id="IPR035965">
    <property type="entry name" value="PAS-like_dom_sf"/>
</dbReference>
<feature type="compositionally biased region" description="Polar residues" evidence="1">
    <location>
        <begin position="675"/>
        <end position="685"/>
    </location>
</feature>
<dbReference type="SMART" id="SM00091">
    <property type="entry name" value="PAS"/>
    <property type="match status" value="2"/>
</dbReference>
<dbReference type="Gene3D" id="4.10.280.10">
    <property type="entry name" value="Helix-loop-helix DNA-binding domain"/>
    <property type="match status" value="1"/>
</dbReference>
<feature type="compositionally biased region" description="Low complexity" evidence="1">
    <location>
        <begin position="1649"/>
        <end position="1661"/>
    </location>
</feature>
<dbReference type="EMBL" id="OB793306">
    <property type="protein sequence ID" value="CAD7426907.1"/>
    <property type="molecule type" value="Genomic_DNA"/>
</dbReference>
<dbReference type="GO" id="GO:0045944">
    <property type="term" value="P:positive regulation of transcription by RNA polymerase II"/>
    <property type="evidence" value="ECO:0007669"/>
    <property type="project" value="TreeGrafter"/>
</dbReference>
<feature type="region of interest" description="Disordered" evidence="1">
    <location>
        <begin position="646"/>
        <end position="685"/>
    </location>
</feature>
<dbReference type="Gene3D" id="3.30.450.20">
    <property type="entry name" value="PAS domain"/>
    <property type="match status" value="2"/>
</dbReference>
<dbReference type="InterPro" id="IPR036638">
    <property type="entry name" value="HLH_DNA-bd_sf"/>
</dbReference>
<sequence>MIFEGSSFGQIYLIPESCPIVVLRFGPCDLQDPLWVKMSTAISGGVNKKRKKTDTKPQSQINKCLNEKRRREQENIYIEELAELISASFVDMSSRSVKPDKCAILQETVNQIRHIKQQEGTSSDAVQQGEVSSSKPTILANDVIGPLLLEEPMITGVLHYTGNKFMPCKNGTEIQDYTFREVADMLLDYAEALEGFLFVVNTEGKVEYVTENVSQFIKYTKDDVLGESIYNIIHHGDHARFSSFLLPMSIGWTNDSQTASKNRDFTCRLLIKPPDDQDETMEEKQQRVSKYENMQISSTLLPFPSEKTEGGSVTSESAEVGPCLMCVARRIPQNEKSIGNPIEQFTTKLDVSGKIISIDTSGVSSTYSQYLNKELVGHIIQELCPQQDLQKLASHLKETLHSGSSTSSSYRLHIMAPDKFIHVQTKSKLFKANSSMAEPDFIMATHSIIGDNELQSASDCGHFSNSSPSPVNGSMVTSSGFAPATSSDNTITLNASSSYATFTLTGGELSLNEYDYFPSSSTWDILSNDGSYHRPDSRQSPHSVPSYSPAGPGPSPYQPATQPSPARANTPANTFSNSFPFSPLQEQGLMLEEVKDSKEGIVTEVNGSGESLVPGESGRLRNLLTKRCSTSTDDGEDQHRILKGLLNQEDEDDTVEESGVLRGSPASHRGRLGSTEANKTSTGNNMLLKLLNERNDEDDLEHQKQNELLQQLMKKQDEERKPPLSIDTGQHSNHLGAEDHLLKSLGFTSHNSPSPPSSDSLGLVGGRKRPSDEGEEPGPAKRGAMESLGPPMHHGEARGSSSKLWEKNKMLASLLAKQPSTPTTIPPLPPSIITATPQDKLPRILDRVKHQSQQQAWSGGSLQPPSCGAGGPGRPTQHSVDTRAGQATIRHPPPPNRHPNSSFLNQILNQQQEHHQLTQQQQQQALLHSQQLHKLQQQQQQQQQRLHQLEGSGFPSPAGSVEYRSGPVSADSPGWDNQSSDPLLSDILDQVIDITDSTTILNILDAIDSPANIGSIQQELLNEKKAIHEIQKALMQCESDVNSPSSPTMSLPGTPPAYTASSLPSQATQQSQGFPPPPVYQQRPRFSIQQAGRPGAQQYSTTANTLANQQFLRSKVFQQQQKQRLLQAQQQQQLLIPSNAAADQLAASGIQNIDSLLNNTVAPNVSLQRSSSVPDSQLSPGYNTQMIGGGSQISPGQRLNQQPYSPHSQLASPLGQQQSFSPVSSGMNNFTSSQQGTQARLSPHPPGGLPSFQPSQLSPRISQGQQAYSVTLTQGGLTQTSPAPSNWSQAAANRLSIQQQQNPMLNAQLTNSYVGSGRSFPGQRQQQQQQQQQHQQASPQQLPSVRSLASPGGLRQSPYSAEQFPPPTSPTTGNYPTQGQFQQIRLQRTVSAPSATTQLPGAVASSRLYGLKQEHPPHPLLSPGPMYHHQHPHHLHHSHMPPHPMMYPPHPQSDSPFCFDQPSLQIYGPNDRGRSQPTNHQPGGGNNGMADFVRQELRATILGGRNQQQQQQQQQQQSSQGARQPPPQLHLGLNQSITSAELEALGITFEMPTPGAGDSPKLWGSIGSDMGSGSPQPGLSSRQPLYSVTDLEITMAICIPTFLGVLPRVSSSFFSPAVHFPNNPASGEVINHQTHNTNTMEESPRPGDQKSSSLLQKLLSE</sequence>
<organism evidence="4">
    <name type="scientific">Timema monikensis</name>
    <dbReference type="NCBI Taxonomy" id="170555"/>
    <lineage>
        <taxon>Eukaryota</taxon>
        <taxon>Metazoa</taxon>
        <taxon>Ecdysozoa</taxon>
        <taxon>Arthropoda</taxon>
        <taxon>Hexapoda</taxon>
        <taxon>Insecta</taxon>
        <taxon>Pterygota</taxon>
        <taxon>Neoptera</taxon>
        <taxon>Polyneoptera</taxon>
        <taxon>Phasmatodea</taxon>
        <taxon>Timematodea</taxon>
        <taxon>Timematoidea</taxon>
        <taxon>Timematidae</taxon>
        <taxon>Timema</taxon>
    </lineage>
</organism>
<feature type="region of interest" description="Disordered" evidence="1">
    <location>
        <begin position="1550"/>
        <end position="1581"/>
    </location>
</feature>
<dbReference type="SMART" id="SM00353">
    <property type="entry name" value="HLH"/>
    <property type="match status" value="1"/>
</dbReference>
<dbReference type="GO" id="GO:0003713">
    <property type="term" value="F:transcription coactivator activity"/>
    <property type="evidence" value="ECO:0007669"/>
    <property type="project" value="InterPro"/>
</dbReference>
<evidence type="ECO:0000313" key="4">
    <source>
        <dbReference type="EMBL" id="CAD7426907.1"/>
    </source>
</evidence>
<dbReference type="SUPFAM" id="SSF47459">
    <property type="entry name" value="HLH, helix-loop-helix DNA-binding domain"/>
    <property type="match status" value="1"/>
</dbReference>
<dbReference type="GO" id="GO:0046983">
    <property type="term" value="F:protein dimerization activity"/>
    <property type="evidence" value="ECO:0007669"/>
    <property type="project" value="InterPro"/>
</dbReference>
<dbReference type="InterPro" id="IPR017426">
    <property type="entry name" value="Nuclear_rcpt_coactivator"/>
</dbReference>
<dbReference type="PANTHER" id="PTHR10684:SF4">
    <property type="entry name" value="TAIMAN, ISOFORM G"/>
    <property type="match status" value="1"/>
</dbReference>
<dbReference type="PROSITE" id="PS50888">
    <property type="entry name" value="BHLH"/>
    <property type="match status" value="1"/>
</dbReference>
<feature type="compositionally biased region" description="Polar residues" evidence="1">
    <location>
        <begin position="1571"/>
        <end position="1581"/>
    </location>
</feature>
<feature type="domain" description="PAS" evidence="2">
    <location>
        <begin position="182"/>
        <end position="245"/>
    </location>
</feature>
<feature type="compositionally biased region" description="Polar residues" evidence="1">
    <location>
        <begin position="1167"/>
        <end position="1240"/>
    </location>
</feature>
<feature type="compositionally biased region" description="Polar residues" evidence="1">
    <location>
        <begin position="1059"/>
        <end position="1073"/>
    </location>
</feature>
<dbReference type="InterPro" id="IPR011598">
    <property type="entry name" value="bHLH_dom"/>
</dbReference>
<feature type="compositionally biased region" description="Polar residues" evidence="1">
    <location>
        <begin position="570"/>
        <end position="580"/>
    </location>
</feature>
<name>A0A7R9E5L6_9NEOP</name>
<evidence type="ECO:0000256" key="1">
    <source>
        <dbReference type="SAM" id="MobiDB-lite"/>
    </source>
</evidence>
<feature type="region of interest" description="Disordered" evidence="1">
    <location>
        <begin position="1312"/>
        <end position="1377"/>
    </location>
</feature>
<feature type="domain" description="BHLH" evidence="3">
    <location>
        <begin position="58"/>
        <end position="115"/>
    </location>
</feature>
<feature type="region of interest" description="Disordered" evidence="1">
    <location>
        <begin position="1504"/>
        <end position="1531"/>
    </location>
</feature>
<dbReference type="GO" id="GO:0016922">
    <property type="term" value="F:nuclear receptor binding"/>
    <property type="evidence" value="ECO:0007669"/>
    <property type="project" value="TreeGrafter"/>
</dbReference>
<dbReference type="PROSITE" id="PS50112">
    <property type="entry name" value="PAS"/>
    <property type="match status" value="1"/>
</dbReference>
<evidence type="ECO:0000259" key="2">
    <source>
        <dbReference type="PROSITE" id="PS50112"/>
    </source>
</evidence>
<gene>
    <name evidence="4" type="ORF">TMSB3V08_LOCUS3775</name>
</gene>
<feature type="region of interest" description="Disordered" evidence="1">
    <location>
        <begin position="530"/>
        <end position="581"/>
    </location>
</feature>
<feature type="region of interest" description="Disordered" evidence="1">
    <location>
        <begin position="1412"/>
        <end position="1490"/>
    </location>
</feature>
<dbReference type="GO" id="GO:0032870">
    <property type="term" value="P:cellular response to hormone stimulus"/>
    <property type="evidence" value="ECO:0007669"/>
    <property type="project" value="TreeGrafter"/>
</dbReference>
<feature type="compositionally biased region" description="Basic residues" evidence="1">
    <location>
        <begin position="1428"/>
        <end position="1440"/>
    </location>
</feature>
<feature type="compositionally biased region" description="Pro residues" evidence="1">
    <location>
        <begin position="1441"/>
        <end position="1451"/>
    </location>
</feature>
<feature type="region of interest" description="Disordered" evidence="1">
    <location>
        <begin position="745"/>
        <end position="802"/>
    </location>
</feature>
<dbReference type="Pfam" id="PF23172">
    <property type="entry name" value="bHLH_NCOA"/>
    <property type="match status" value="1"/>
</dbReference>
<feature type="compositionally biased region" description="Polar residues" evidence="1">
    <location>
        <begin position="1252"/>
        <end position="1265"/>
    </location>
</feature>
<dbReference type="Pfam" id="PF14598">
    <property type="entry name" value="PAS_11"/>
    <property type="match status" value="1"/>
</dbReference>